<evidence type="ECO:0008006" key="4">
    <source>
        <dbReference type="Google" id="ProtNLM"/>
    </source>
</evidence>
<gene>
    <name evidence="2" type="ORF">GLOTRDRAFT_94693</name>
</gene>
<name>S7Q1N5_GLOTA</name>
<protein>
    <recommendedName>
        <fullName evidence="4">Karyogamy protein 5</fullName>
    </recommendedName>
</protein>
<feature type="chain" id="PRO_5004544178" description="Karyogamy protein 5" evidence="1">
    <location>
        <begin position="26"/>
        <end position="512"/>
    </location>
</feature>
<dbReference type="KEGG" id="gtr:GLOTRDRAFT_94693"/>
<evidence type="ECO:0000313" key="2">
    <source>
        <dbReference type="EMBL" id="EPQ53442.1"/>
    </source>
</evidence>
<feature type="signal peptide" evidence="1">
    <location>
        <begin position="1"/>
        <end position="25"/>
    </location>
</feature>
<dbReference type="RefSeq" id="XP_007867785.1">
    <property type="nucleotide sequence ID" value="XM_007869594.1"/>
</dbReference>
<reference evidence="2 3" key="1">
    <citation type="journal article" date="2012" name="Science">
        <title>The Paleozoic origin of enzymatic lignin decomposition reconstructed from 31 fungal genomes.</title>
        <authorList>
            <person name="Floudas D."/>
            <person name="Binder M."/>
            <person name="Riley R."/>
            <person name="Barry K."/>
            <person name="Blanchette R.A."/>
            <person name="Henrissat B."/>
            <person name="Martinez A.T."/>
            <person name="Otillar R."/>
            <person name="Spatafora J.W."/>
            <person name="Yadav J.S."/>
            <person name="Aerts A."/>
            <person name="Benoit I."/>
            <person name="Boyd A."/>
            <person name="Carlson A."/>
            <person name="Copeland A."/>
            <person name="Coutinho P.M."/>
            <person name="de Vries R.P."/>
            <person name="Ferreira P."/>
            <person name="Findley K."/>
            <person name="Foster B."/>
            <person name="Gaskell J."/>
            <person name="Glotzer D."/>
            <person name="Gorecki P."/>
            <person name="Heitman J."/>
            <person name="Hesse C."/>
            <person name="Hori C."/>
            <person name="Igarashi K."/>
            <person name="Jurgens J.A."/>
            <person name="Kallen N."/>
            <person name="Kersten P."/>
            <person name="Kohler A."/>
            <person name="Kuees U."/>
            <person name="Kumar T.K.A."/>
            <person name="Kuo A."/>
            <person name="LaButti K."/>
            <person name="Larrondo L.F."/>
            <person name="Lindquist E."/>
            <person name="Ling A."/>
            <person name="Lombard V."/>
            <person name="Lucas S."/>
            <person name="Lundell T."/>
            <person name="Martin R."/>
            <person name="McLaughlin D.J."/>
            <person name="Morgenstern I."/>
            <person name="Morin E."/>
            <person name="Murat C."/>
            <person name="Nagy L.G."/>
            <person name="Nolan M."/>
            <person name="Ohm R.A."/>
            <person name="Patyshakuliyeva A."/>
            <person name="Rokas A."/>
            <person name="Ruiz-Duenas F.J."/>
            <person name="Sabat G."/>
            <person name="Salamov A."/>
            <person name="Samejima M."/>
            <person name="Schmutz J."/>
            <person name="Slot J.C."/>
            <person name="St John F."/>
            <person name="Stenlid J."/>
            <person name="Sun H."/>
            <person name="Sun S."/>
            <person name="Syed K."/>
            <person name="Tsang A."/>
            <person name="Wiebenga A."/>
            <person name="Young D."/>
            <person name="Pisabarro A."/>
            <person name="Eastwood D.C."/>
            <person name="Martin F."/>
            <person name="Cullen D."/>
            <person name="Grigoriev I.V."/>
            <person name="Hibbett D.S."/>
        </authorList>
    </citation>
    <scope>NUCLEOTIDE SEQUENCE [LARGE SCALE GENOMIC DNA]</scope>
    <source>
        <strain evidence="2 3">ATCC 11539</strain>
    </source>
</reference>
<proteinExistence type="predicted"/>
<dbReference type="OrthoDB" id="5311848at2759"/>
<dbReference type="HOGENOM" id="CLU_534379_0_0_1"/>
<accession>S7Q1N5</accession>
<dbReference type="Proteomes" id="UP000030669">
    <property type="component" value="Unassembled WGS sequence"/>
</dbReference>
<dbReference type="AlphaFoldDB" id="S7Q1N5"/>
<keyword evidence="3" id="KW-1185">Reference proteome</keyword>
<organism evidence="2 3">
    <name type="scientific">Gloeophyllum trabeum (strain ATCC 11539 / FP-39264 / Madison 617)</name>
    <name type="common">Brown rot fungus</name>
    <dbReference type="NCBI Taxonomy" id="670483"/>
    <lineage>
        <taxon>Eukaryota</taxon>
        <taxon>Fungi</taxon>
        <taxon>Dikarya</taxon>
        <taxon>Basidiomycota</taxon>
        <taxon>Agaricomycotina</taxon>
        <taxon>Agaricomycetes</taxon>
        <taxon>Gloeophyllales</taxon>
        <taxon>Gloeophyllaceae</taxon>
        <taxon>Gloeophyllum</taxon>
    </lineage>
</organism>
<sequence>MLWMMHGLSACLLVSWSLAVKPAEAFSWTKPRLPTQEPDIEGGTASSSIVSAELALSGLKPDEVEILFLRTNALDDYARKPDCFKRAAGLVRSRCGEADMDEHERVKVSTARHHSVPMECQVFGSGAASITESNPEDCVENDDVVHAMIPEPCPGVRNFGQVTLDIFVKSTKQLLTNIQKRNCVTRSDGGTTSAPMISDTAKDIYRNATLEKMALIRFMANREKTLDRSQEQWKALGEVGTPASSSLRHTAASLDGASRDVLRMMKDTFQDSSMMLHASLADVEHRMQTGTAQYMSQMGTAVDAISERHALALSAVMQSMEVTLSSRLEVVFLPYKQRNEEMLALTAVSQLSDVAIHAAEHLDAYSQQAQVAHETQIEASRSVAELSQVVRQLTTTAHTELESINNTALALRDGLRASDAGWIDSSVLPLIRMILHVDAAHFDDLTRIPMFKIGLAIFRIACYFSQSAWTPRSPLRRGNFVHFALTCDTAGREERALSFGRSDWAASFVDGV</sequence>
<keyword evidence="1" id="KW-0732">Signal</keyword>
<evidence type="ECO:0000256" key="1">
    <source>
        <dbReference type="SAM" id="SignalP"/>
    </source>
</evidence>
<dbReference type="EMBL" id="KB469305">
    <property type="protein sequence ID" value="EPQ53442.1"/>
    <property type="molecule type" value="Genomic_DNA"/>
</dbReference>
<dbReference type="GeneID" id="19309629"/>
<evidence type="ECO:0000313" key="3">
    <source>
        <dbReference type="Proteomes" id="UP000030669"/>
    </source>
</evidence>
<dbReference type="OMA" id="CTHERTH"/>